<organism evidence="5 6">
    <name type="scientific">Streptomyces lacrimifluminis</name>
    <dbReference type="NCBI Taxonomy" id="1500077"/>
    <lineage>
        <taxon>Bacteria</taxon>
        <taxon>Bacillati</taxon>
        <taxon>Actinomycetota</taxon>
        <taxon>Actinomycetes</taxon>
        <taxon>Kitasatosporales</taxon>
        <taxon>Streptomycetaceae</taxon>
        <taxon>Streptomyces</taxon>
    </lineage>
</organism>
<evidence type="ECO:0000313" key="6">
    <source>
        <dbReference type="Proteomes" id="UP000625682"/>
    </source>
</evidence>
<dbReference type="GO" id="GO:0010181">
    <property type="term" value="F:FMN binding"/>
    <property type="evidence" value="ECO:0007669"/>
    <property type="project" value="TreeGrafter"/>
</dbReference>
<reference evidence="5" key="2">
    <citation type="submission" date="2020-09" db="EMBL/GenBank/DDBJ databases">
        <authorList>
            <person name="Sun Q."/>
            <person name="Zhou Y."/>
        </authorList>
    </citation>
    <scope>NUCLEOTIDE SEQUENCE</scope>
    <source>
        <strain evidence="5">CGMCC 4.7272</strain>
    </source>
</reference>
<sequence length="380" mass="41195">MPMTDATPRGTEQIPERPGLPLVGHALDIPSDTDGPLQVRETAKEPGPPFKVRVFGNGSNLASGLDFVAEPGDESRFHKNARPDLVTAANDEPNRHKAHDILMPAFAPPEKRPPTELASAEPATFHEQVTVAGRGVLDLLERYRACGLRFETILELVQMLRPRHCPISSSAEAVPGEVDLMVSLLAAPHGSGQGAFRGIGLNYLQTTTVGDTVQARLLPCSEAFRLPVDDSAPAIPVSAGTGPAPFHGTVLDRHRTEATGTLLCHFGCDRFDVDHLHREESEAAEASRAFDMRLTISHARQDGARFVQDRIAKESDEVWAVLEGGGRIYICGDGSRTAPAVREAFMAIYRKYTGAGDDESCAWLLALIESGYYVEDVWAD</sequence>
<dbReference type="SUPFAM" id="SSF63380">
    <property type="entry name" value="Riboflavin synthase domain-like"/>
    <property type="match status" value="1"/>
</dbReference>
<dbReference type="AlphaFoldDB" id="A0A917L397"/>
<evidence type="ECO:0000313" key="5">
    <source>
        <dbReference type="EMBL" id="GGJ42671.1"/>
    </source>
</evidence>
<evidence type="ECO:0000256" key="2">
    <source>
        <dbReference type="ARBA" id="ARBA00023797"/>
    </source>
</evidence>
<dbReference type="InterPro" id="IPR001709">
    <property type="entry name" value="Flavoprot_Pyr_Nucl_cyt_Rdtase"/>
</dbReference>
<dbReference type="PRINTS" id="PR00371">
    <property type="entry name" value="FPNCR"/>
</dbReference>
<protein>
    <recommendedName>
        <fullName evidence="2">NADPH--hemoprotein reductase</fullName>
        <ecNumber evidence="2">1.6.2.4</ecNumber>
    </recommendedName>
</protein>
<evidence type="ECO:0000256" key="1">
    <source>
        <dbReference type="ARBA" id="ARBA00022630"/>
    </source>
</evidence>
<keyword evidence="1" id="KW-0285">Flavoprotein</keyword>
<evidence type="ECO:0000259" key="4">
    <source>
        <dbReference type="Pfam" id="PF00175"/>
    </source>
</evidence>
<dbReference type="Pfam" id="PF00175">
    <property type="entry name" value="NAD_binding_1"/>
    <property type="match status" value="1"/>
</dbReference>
<comment type="caution">
    <text evidence="5">The sequence shown here is derived from an EMBL/GenBank/DDBJ whole genome shotgun (WGS) entry which is preliminary data.</text>
</comment>
<name>A0A917L397_9ACTN</name>
<feature type="domain" description="Oxidoreductase FAD/NAD(P)-binding" evidence="4">
    <location>
        <begin position="237"/>
        <end position="332"/>
    </location>
</feature>
<dbReference type="PANTHER" id="PTHR19384">
    <property type="entry name" value="NITRIC OXIDE SYNTHASE-RELATED"/>
    <property type="match status" value="1"/>
</dbReference>
<dbReference type="GO" id="GO:0005829">
    <property type="term" value="C:cytosol"/>
    <property type="evidence" value="ECO:0007669"/>
    <property type="project" value="TreeGrafter"/>
</dbReference>
<keyword evidence="6" id="KW-1185">Reference proteome</keyword>
<reference evidence="5" key="1">
    <citation type="journal article" date="2014" name="Int. J. Syst. Evol. Microbiol.">
        <title>Complete genome sequence of Corynebacterium casei LMG S-19264T (=DSM 44701T), isolated from a smear-ripened cheese.</title>
        <authorList>
            <consortium name="US DOE Joint Genome Institute (JGI-PGF)"/>
            <person name="Walter F."/>
            <person name="Albersmeier A."/>
            <person name="Kalinowski J."/>
            <person name="Ruckert C."/>
        </authorList>
    </citation>
    <scope>NUCLEOTIDE SEQUENCE</scope>
    <source>
        <strain evidence="5">CGMCC 4.7272</strain>
    </source>
</reference>
<dbReference type="Gene3D" id="2.40.30.10">
    <property type="entry name" value="Translation factors"/>
    <property type="match status" value="1"/>
</dbReference>
<dbReference type="EC" id="1.6.2.4" evidence="2"/>
<dbReference type="InterPro" id="IPR039261">
    <property type="entry name" value="FNR_nucleotide-bd"/>
</dbReference>
<dbReference type="SUPFAM" id="SSF52343">
    <property type="entry name" value="Ferredoxin reductase-like, C-terminal NADP-linked domain"/>
    <property type="match status" value="1"/>
</dbReference>
<dbReference type="GO" id="GO:0003958">
    <property type="term" value="F:NADPH-hemoprotein reductase activity"/>
    <property type="evidence" value="ECO:0007669"/>
    <property type="project" value="UniProtKB-EC"/>
</dbReference>
<dbReference type="EMBL" id="BMMU01000014">
    <property type="protein sequence ID" value="GGJ42671.1"/>
    <property type="molecule type" value="Genomic_DNA"/>
</dbReference>
<dbReference type="RefSeq" id="WP_189149103.1">
    <property type="nucleotide sequence ID" value="NZ_BAABER010000027.1"/>
</dbReference>
<proteinExistence type="predicted"/>
<accession>A0A917L397</accession>
<dbReference type="Proteomes" id="UP000625682">
    <property type="component" value="Unassembled WGS sequence"/>
</dbReference>
<dbReference type="InterPro" id="IPR017938">
    <property type="entry name" value="Riboflavin_synthase-like_b-brl"/>
</dbReference>
<dbReference type="PANTHER" id="PTHR19384:SF17">
    <property type="entry name" value="NADPH--CYTOCHROME P450 REDUCTASE"/>
    <property type="match status" value="1"/>
</dbReference>
<feature type="region of interest" description="Disordered" evidence="3">
    <location>
        <begin position="1"/>
        <end position="36"/>
    </location>
</feature>
<gene>
    <name evidence="5" type="ORF">GCM10012282_44380</name>
</gene>
<evidence type="ECO:0000256" key="3">
    <source>
        <dbReference type="SAM" id="MobiDB-lite"/>
    </source>
</evidence>
<dbReference type="InterPro" id="IPR001433">
    <property type="entry name" value="OxRdtase_FAD/NAD-bd"/>
</dbReference>
<dbReference type="Gene3D" id="3.40.50.80">
    <property type="entry name" value="Nucleotide-binding domain of ferredoxin-NADP reductase (FNR) module"/>
    <property type="match status" value="1"/>
</dbReference>
<dbReference type="GO" id="GO:0050660">
    <property type="term" value="F:flavin adenine dinucleotide binding"/>
    <property type="evidence" value="ECO:0007669"/>
    <property type="project" value="TreeGrafter"/>
</dbReference>